<evidence type="ECO:0000256" key="2">
    <source>
        <dbReference type="ARBA" id="ARBA00022803"/>
    </source>
</evidence>
<keyword evidence="5" id="KW-1185">Reference proteome</keyword>
<gene>
    <name evidence="4" type="ORF">CYY_007699</name>
</gene>
<dbReference type="PROSITE" id="PS50005">
    <property type="entry name" value="TPR"/>
    <property type="match status" value="4"/>
</dbReference>
<evidence type="ECO:0008006" key="6">
    <source>
        <dbReference type="Google" id="ProtNLM"/>
    </source>
</evidence>
<proteinExistence type="predicted"/>
<evidence type="ECO:0000313" key="5">
    <source>
        <dbReference type="Proteomes" id="UP000695562"/>
    </source>
</evidence>
<dbReference type="Gene3D" id="1.25.40.10">
    <property type="entry name" value="Tetratricopeptide repeat domain"/>
    <property type="match status" value="2"/>
</dbReference>
<dbReference type="AlphaFoldDB" id="A0A8J4PNY2"/>
<keyword evidence="2 3" id="KW-0802">TPR repeat</keyword>
<organism evidence="4 5">
    <name type="scientific">Polysphondylium violaceum</name>
    <dbReference type="NCBI Taxonomy" id="133409"/>
    <lineage>
        <taxon>Eukaryota</taxon>
        <taxon>Amoebozoa</taxon>
        <taxon>Evosea</taxon>
        <taxon>Eumycetozoa</taxon>
        <taxon>Dictyostelia</taxon>
        <taxon>Dictyosteliales</taxon>
        <taxon>Dictyosteliaceae</taxon>
        <taxon>Polysphondylium</taxon>
    </lineage>
</organism>
<dbReference type="PANTHER" id="PTHR45586:SF1">
    <property type="entry name" value="LIPOPOLYSACCHARIDE ASSEMBLY PROTEIN B"/>
    <property type="match status" value="1"/>
</dbReference>
<dbReference type="SMART" id="SM00028">
    <property type="entry name" value="TPR"/>
    <property type="match status" value="6"/>
</dbReference>
<dbReference type="Pfam" id="PF13181">
    <property type="entry name" value="TPR_8"/>
    <property type="match status" value="1"/>
</dbReference>
<name>A0A8J4PNY2_9MYCE</name>
<protein>
    <recommendedName>
        <fullName evidence="6">TPR-like protein</fullName>
    </recommendedName>
</protein>
<dbReference type="PANTHER" id="PTHR45586">
    <property type="entry name" value="TPR REPEAT-CONTAINING PROTEIN PA4667"/>
    <property type="match status" value="1"/>
</dbReference>
<dbReference type="InterPro" id="IPR011990">
    <property type="entry name" value="TPR-like_helical_dom_sf"/>
</dbReference>
<comment type="caution">
    <text evidence="4">The sequence shown here is derived from an EMBL/GenBank/DDBJ whole genome shotgun (WGS) entry which is preliminary data.</text>
</comment>
<accession>A0A8J4PNY2</accession>
<feature type="repeat" description="TPR" evidence="3">
    <location>
        <begin position="129"/>
        <end position="162"/>
    </location>
</feature>
<dbReference type="InterPro" id="IPR051012">
    <property type="entry name" value="CellSynth/LPSAsmb/PSIAsmb"/>
</dbReference>
<dbReference type="InterPro" id="IPR019734">
    <property type="entry name" value="TPR_rpt"/>
</dbReference>
<dbReference type="Pfam" id="PF14559">
    <property type="entry name" value="TPR_19"/>
    <property type="match status" value="2"/>
</dbReference>
<dbReference type="Proteomes" id="UP000695562">
    <property type="component" value="Unassembled WGS sequence"/>
</dbReference>
<feature type="repeat" description="TPR" evidence="3">
    <location>
        <begin position="163"/>
        <end position="196"/>
    </location>
</feature>
<evidence type="ECO:0000256" key="1">
    <source>
        <dbReference type="ARBA" id="ARBA00022737"/>
    </source>
</evidence>
<evidence type="ECO:0000313" key="4">
    <source>
        <dbReference type="EMBL" id="KAF2070983.1"/>
    </source>
</evidence>
<dbReference type="OrthoDB" id="2942533at2759"/>
<keyword evidence="1" id="KW-0677">Repeat</keyword>
<feature type="repeat" description="TPR" evidence="3">
    <location>
        <begin position="95"/>
        <end position="128"/>
    </location>
</feature>
<dbReference type="SUPFAM" id="SSF48452">
    <property type="entry name" value="TPR-like"/>
    <property type="match status" value="2"/>
</dbReference>
<evidence type="ECO:0000256" key="3">
    <source>
        <dbReference type="PROSITE-ProRule" id="PRU00339"/>
    </source>
</evidence>
<reference evidence="4" key="1">
    <citation type="submission" date="2020-01" db="EMBL/GenBank/DDBJ databases">
        <title>Development of genomics and gene disruption for Polysphondylium violaceum indicates a role for the polyketide synthase stlB in stalk morphogenesis.</title>
        <authorList>
            <person name="Narita B."/>
            <person name="Kawabe Y."/>
            <person name="Kin K."/>
            <person name="Saito T."/>
            <person name="Gibbs R."/>
            <person name="Kuspa A."/>
            <person name="Muzny D."/>
            <person name="Queller D."/>
            <person name="Richards S."/>
            <person name="Strassman J."/>
            <person name="Sucgang R."/>
            <person name="Worley K."/>
            <person name="Schaap P."/>
        </authorList>
    </citation>
    <scope>NUCLEOTIDE SEQUENCE</scope>
    <source>
        <strain evidence="4">QSvi11</strain>
    </source>
</reference>
<feature type="repeat" description="TPR" evidence="3">
    <location>
        <begin position="291"/>
        <end position="324"/>
    </location>
</feature>
<sequence>MISRLVFQRSVSLYVNKLNFTSSLITGNLKTTTTVPLNNSKLNLFKFNNQRYFCSTTTATTNSNNWNIESLLSKLDYKSSIESLNEIIKANENDSLGYRTRGHSFAKMGDLDKAINDYQSCLKITPNSVPTLHSLAFVYMEKFQFDKAQSLLKEIIKIDPNYYSAYAWLGEIELSNFNDQKAKEYFQEALAKDENNEEALVGLSSIYLQNNDLEESIKLLERVVERYDLQKNVKQTKPESMQEKIDRAHAPYSKSIYYFAMTNLAGVYRLNHQMKESIAMFEKSLELENSTEILLTIAEIKIEEGEPTQAMEYIDKAKSISPNDPAIVFMRANTLYSIQRLEEALQDYDLFTDKLVRGDDIKSLIKRIQIYSKKIDCLLFLIHGTKDIVVDDDVFKQFVRDKPFTDIVEFSKVAYNLYGELLLAAKNPPHQQIPFLKQSILLALNLVSVAEDSIKLQESVARDDLKYQYCNDQLYSIYYNAYDKIMNKIHIQ</sequence>
<dbReference type="EMBL" id="AJWJ01000425">
    <property type="protein sequence ID" value="KAF2070983.1"/>
    <property type="molecule type" value="Genomic_DNA"/>
</dbReference>